<evidence type="ECO:0000259" key="2">
    <source>
        <dbReference type="PROSITE" id="PS50011"/>
    </source>
</evidence>
<dbReference type="EMBL" id="CAJJDN010000021">
    <property type="protein sequence ID" value="CAD8065959.1"/>
    <property type="molecule type" value="Genomic_DNA"/>
</dbReference>
<dbReference type="GO" id="GO:0004672">
    <property type="term" value="F:protein kinase activity"/>
    <property type="evidence" value="ECO:0007669"/>
    <property type="project" value="InterPro"/>
</dbReference>
<dbReference type="PROSITE" id="PS50011">
    <property type="entry name" value="PROTEIN_KINASE_DOM"/>
    <property type="match status" value="1"/>
</dbReference>
<gene>
    <name evidence="3" type="ORF">PSON_ATCC_30995.1.T0210057</name>
</gene>
<feature type="domain" description="Protein kinase" evidence="2">
    <location>
        <begin position="1"/>
        <end position="250"/>
    </location>
</feature>
<feature type="compositionally biased region" description="Low complexity" evidence="1">
    <location>
        <begin position="331"/>
        <end position="346"/>
    </location>
</feature>
<dbReference type="OrthoDB" id="298014at2759"/>
<evidence type="ECO:0000256" key="1">
    <source>
        <dbReference type="SAM" id="MobiDB-lite"/>
    </source>
</evidence>
<reference evidence="3" key="1">
    <citation type="submission" date="2021-01" db="EMBL/GenBank/DDBJ databases">
        <authorList>
            <consortium name="Genoscope - CEA"/>
            <person name="William W."/>
        </authorList>
    </citation>
    <scope>NUCLEOTIDE SEQUENCE</scope>
</reference>
<name>A0A8S1LGJ0_9CILI</name>
<organism evidence="3 4">
    <name type="scientific">Paramecium sonneborni</name>
    <dbReference type="NCBI Taxonomy" id="65129"/>
    <lineage>
        <taxon>Eukaryota</taxon>
        <taxon>Sar</taxon>
        <taxon>Alveolata</taxon>
        <taxon>Ciliophora</taxon>
        <taxon>Intramacronucleata</taxon>
        <taxon>Oligohymenophorea</taxon>
        <taxon>Peniculida</taxon>
        <taxon>Parameciidae</taxon>
        <taxon>Paramecium</taxon>
    </lineage>
</organism>
<dbReference type="SMART" id="SM00220">
    <property type="entry name" value="S_TKc"/>
    <property type="match status" value="1"/>
</dbReference>
<accession>A0A8S1LGJ0</accession>
<proteinExistence type="predicted"/>
<keyword evidence="4" id="KW-1185">Reference proteome</keyword>
<comment type="caution">
    <text evidence="3">The sequence shown here is derived from an EMBL/GenBank/DDBJ whole genome shotgun (WGS) entry which is preliminary data.</text>
</comment>
<evidence type="ECO:0000313" key="4">
    <source>
        <dbReference type="Proteomes" id="UP000692954"/>
    </source>
</evidence>
<feature type="region of interest" description="Disordered" evidence="1">
    <location>
        <begin position="310"/>
        <end position="346"/>
    </location>
</feature>
<feature type="compositionally biased region" description="Polar residues" evidence="1">
    <location>
        <begin position="310"/>
        <end position="322"/>
    </location>
</feature>
<dbReference type="AlphaFoldDB" id="A0A8S1LGJ0"/>
<evidence type="ECO:0000313" key="3">
    <source>
        <dbReference type="EMBL" id="CAD8065959.1"/>
    </source>
</evidence>
<dbReference type="Proteomes" id="UP000692954">
    <property type="component" value="Unassembled WGS sequence"/>
</dbReference>
<dbReference type="InterPro" id="IPR000719">
    <property type="entry name" value="Prot_kinase_dom"/>
</dbReference>
<dbReference type="GO" id="GO:0005524">
    <property type="term" value="F:ATP binding"/>
    <property type="evidence" value="ECO:0007669"/>
    <property type="project" value="InterPro"/>
</dbReference>
<protein>
    <recommendedName>
        <fullName evidence="2">Protein kinase domain-containing protein</fullName>
    </recommendedName>
</protein>
<sequence length="371" mass="43159">MGNHHSLINYHAPLNFAQDLSEQLIDQGMLLHPGLGQIQLWKIKEINQPMLFSFHVHIYEKDSSIIEIHNFRSSLNHPNLIEYFACTSSQALNIGMVQSQQFFFAYHQKTIKEFIQTTNLVEVQIWKIIEQIVDVMVYLQRKNRYHGNINSESIFITDNFQIKLLDKIGQKPNSQAIKQDVHDLGILAIELLTKKTNQLNFISQIKNLHKKFTLQLLQLVAKMIDENIDKRPDFLQIQKMILNRLKEPIFFNSQERKYDPYKLSARLSKQENQMPFSDEIKSNQCNSPLSNQLSCFGVPQIILRCNTSQNLKGDQSKNQSPHQILGIQPSPQKQLIQTPQQPTTATQKKYRIQGHDDIQVQPYILDFNIVN</sequence>